<evidence type="ECO:0000313" key="3">
    <source>
        <dbReference type="Proteomes" id="UP000199494"/>
    </source>
</evidence>
<dbReference type="Gene3D" id="3.90.550.10">
    <property type="entry name" value="Spore Coat Polysaccharide Biosynthesis Protein SpsA, Chain A"/>
    <property type="match status" value="1"/>
</dbReference>
<dbReference type="GO" id="GO:0016301">
    <property type="term" value="F:kinase activity"/>
    <property type="evidence" value="ECO:0007669"/>
    <property type="project" value="UniProtKB-KW"/>
</dbReference>
<dbReference type="PANTHER" id="PTHR43584">
    <property type="entry name" value="NUCLEOTIDYL TRANSFERASE"/>
    <property type="match status" value="1"/>
</dbReference>
<dbReference type="AlphaFoldDB" id="A0A222VUX9"/>
<dbReference type="InterPro" id="IPR029044">
    <property type="entry name" value="Nucleotide-diphossugar_trans"/>
</dbReference>
<keyword evidence="2" id="KW-0418">Kinase</keyword>
<reference evidence="2 3" key="1">
    <citation type="submission" date="2016-10" db="EMBL/GenBank/DDBJ databases">
        <authorList>
            <person name="de Groot N.N."/>
        </authorList>
    </citation>
    <scope>NUCLEOTIDE SEQUENCE [LARGE SCALE GENOMIC DNA]</scope>
    <source>
        <strain evidence="2 3">CGMCC 4.5506</strain>
    </source>
</reference>
<dbReference type="EMBL" id="FMZE01000007">
    <property type="protein sequence ID" value="SDD28774.1"/>
    <property type="molecule type" value="Genomic_DNA"/>
</dbReference>
<organism evidence="2 3">
    <name type="scientific">Prauserella marina</name>
    <dbReference type="NCBI Taxonomy" id="530584"/>
    <lineage>
        <taxon>Bacteria</taxon>
        <taxon>Bacillati</taxon>
        <taxon>Actinomycetota</taxon>
        <taxon>Actinomycetes</taxon>
        <taxon>Pseudonocardiales</taxon>
        <taxon>Pseudonocardiaceae</taxon>
        <taxon>Prauserella</taxon>
    </lineage>
</organism>
<name>A0A222VUX9_9PSEU</name>
<evidence type="ECO:0000313" key="2">
    <source>
        <dbReference type="EMBL" id="SDD28774.1"/>
    </source>
</evidence>
<dbReference type="Proteomes" id="UP000199494">
    <property type="component" value="Unassembled WGS sequence"/>
</dbReference>
<gene>
    <name evidence="2" type="ORF">SAMN05421630_107137</name>
</gene>
<evidence type="ECO:0000259" key="1">
    <source>
        <dbReference type="Pfam" id="PF12804"/>
    </source>
</evidence>
<dbReference type="InterPro" id="IPR025877">
    <property type="entry name" value="MobA-like_NTP_Trfase"/>
</dbReference>
<accession>A0A222VUX9</accession>
<feature type="domain" description="MobA-like NTP transferase" evidence="1">
    <location>
        <begin position="8"/>
        <end position="96"/>
    </location>
</feature>
<keyword evidence="3" id="KW-1185">Reference proteome</keyword>
<sequence>MGSLTSDRPKCLLEAGGRTLLDRQLAALRAGGIAEVAVVTGWHAEQFATVPLPRFHNASWARSSMVDSLACAWPWLTEGPVLACYGDIVFAPADVAAIAGESGPITVAYDPCWLGQWADRFVDPLADAETFRIGDDGRITEIGGQPASVSEVRGQYLGMVRFEPDGWAAIVDALAFADARGTRRDMTGLLGWLIGNGFPDVTGFAVTGPWHEFDHATDLDAGRHVLAELDSALFPA</sequence>
<dbReference type="STRING" id="530584.SAMN05421630_107137"/>
<dbReference type="KEGG" id="pmad:BAY61_25135"/>
<dbReference type="PANTHER" id="PTHR43584:SF8">
    <property type="entry name" value="N-ACETYLMURAMATE ALPHA-1-PHOSPHATE URIDYLYLTRANSFERASE"/>
    <property type="match status" value="1"/>
</dbReference>
<dbReference type="GO" id="GO:0016779">
    <property type="term" value="F:nucleotidyltransferase activity"/>
    <property type="evidence" value="ECO:0007669"/>
    <property type="project" value="UniProtKB-ARBA"/>
</dbReference>
<proteinExistence type="predicted"/>
<dbReference type="InterPro" id="IPR050065">
    <property type="entry name" value="GlmU-like"/>
</dbReference>
<protein>
    <submittedName>
        <fullName evidence="2">Choline kinase</fullName>
    </submittedName>
</protein>
<dbReference type="SUPFAM" id="SSF53448">
    <property type="entry name" value="Nucleotide-diphospho-sugar transferases"/>
    <property type="match status" value="1"/>
</dbReference>
<dbReference type="Pfam" id="PF12804">
    <property type="entry name" value="NTP_transf_3"/>
    <property type="match status" value="1"/>
</dbReference>
<keyword evidence="2" id="KW-0808">Transferase</keyword>